<dbReference type="GO" id="GO:0031122">
    <property type="term" value="P:cytoplasmic microtubule organization"/>
    <property type="evidence" value="ECO:0007669"/>
    <property type="project" value="InterPro"/>
</dbReference>
<dbReference type="Gene3D" id="3.40.50.1440">
    <property type="entry name" value="Tubulin/FtsZ, GTPase domain"/>
    <property type="match status" value="1"/>
</dbReference>
<dbReference type="FunFam" id="1.10.287.600:FF:000004">
    <property type="entry name" value="Tubulin gamma chain"/>
    <property type="match status" value="1"/>
</dbReference>
<dbReference type="GO" id="GO:0005525">
    <property type="term" value="F:GTP binding"/>
    <property type="evidence" value="ECO:0007669"/>
    <property type="project" value="UniProtKB-UniRule"/>
</dbReference>
<dbReference type="SUPFAM" id="SSF55307">
    <property type="entry name" value="Tubulin C-terminal domain-like"/>
    <property type="match status" value="1"/>
</dbReference>
<dbReference type="SMART" id="SM00865">
    <property type="entry name" value="Tubulin_C"/>
    <property type="match status" value="1"/>
</dbReference>
<protein>
    <recommendedName>
        <fullName evidence="3 9">Tubulin gamma chain</fullName>
    </recommendedName>
</protein>
<dbReference type="PROSITE" id="PS00227">
    <property type="entry name" value="TUBULIN"/>
    <property type="match status" value="1"/>
</dbReference>
<organism evidence="12 13">
    <name type="scientific">Choanephora cucurbitarum</name>
    <dbReference type="NCBI Taxonomy" id="101091"/>
    <lineage>
        <taxon>Eukaryota</taxon>
        <taxon>Fungi</taxon>
        <taxon>Fungi incertae sedis</taxon>
        <taxon>Mucoromycota</taxon>
        <taxon>Mucoromycotina</taxon>
        <taxon>Mucoromycetes</taxon>
        <taxon>Mucorales</taxon>
        <taxon>Mucorineae</taxon>
        <taxon>Choanephoraceae</taxon>
        <taxon>Choanephoroideae</taxon>
        <taxon>Choanephora</taxon>
    </lineage>
</organism>
<dbReference type="GO" id="GO:0005816">
    <property type="term" value="C:spindle pole body"/>
    <property type="evidence" value="ECO:0007669"/>
    <property type="project" value="UniProtKB-SubCell"/>
</dbReference>
<proteinExistence type="inferred from homology"/>
<dbReference type="Pfam" id="PF03953">
    <property type="entry name" value="Tubulin_C"/>
    <property type="match status" value="1"/>
</dbReference>
<evidence type="ECO:0000259" key="11">
    <source>
        <dbReference type="SMART" id="SM00865"/>
    </source>
</evidence>
<dbReference type="PRINTS" id="PR01161">
    <property type="entry name" value="TUBULIN"/>
</dbReference>
<dbReference type="InterPro" id="IPR000217">
    <property type="entry name" value="Tubulin"/>
</dbReference>
<dbReference type="InterPro" id="IPR002454">
    <property type="entry name" value="Gamma_tubulin"/>
</dbReference>
<name>A0A1C7N6C4_9FUNG</name>
<gene>
    <name evidence="12" type="primary">tug1</name>
    <name evidence="12" type="ORF">A0J61_07295</name>
</gene>
<dbReference type="GO" id="GO:0005874">
    <property type="term" value="C:microtubule"/>
    <property type="evidence" value="ECO:0007669"/>
    <property type="project" value="UniProtKB-KW"/>
</dbReference>
<dbReference type="Proteomes" id="UP000093000">
    <property type="component" value="Unassembled WGS sequence"/>
</dbReference>
<comment type="caution">
    <text evidence="12">The sequence shown here is derived from an EMBL/GenBank/DDBJ whole genome shotgun (WGS) entry which is preliminary data.</text>
</comment>
<evidence type="ECO:0000256" key="7">
    <source>
        <dbReference type="ARBA" id="ARBA00023134"/>
    </source>
</evidence>
<evidence type="ECO:0000256" key="6">
    <source>
        <dbReference type="ARBA" id="ARBA00022741"/>
    </source>
</evidence>
<dbReference type="STRING" id="101091.A0A1C7N6C4"/>
<accession>A0A1C7N6C4</accession>
<dbReference type="GO" id="GO:0007020">
    <property type="term" value="P:microtubule nucleation"/>
    <property type="evidence" value="ECO:0007669"/>
    <property type="project" value="InterPro"/>
</dbReference>
<dbReference type="InParanoid" id="A0A1C7N6C4"/>
<evidence type="ECO:0000256" key="8">
    <source>
        <dbReference type="ARBA" id="ARBA00023212"/>
    </source>
</evidence>
<evidence type="ECO:0000313" key="12">
    <source>
        <dbReference type="EMBL" id="OBZ84650.1"/>
    </source>
</evidence>
<evidence type="ECO:0000256" key="9">
    <source>
        <dbReference type="RuleBase" id="RU000352"/>
    </source>
</evidence>
<evidence type="ECO:0000256" key="2">
    <source>
        <dbReference type="ARBA" id="ARBA00009636"/>
    </source>
</evidence>
<evidence type="ECO:0000256" key="3">
    <source>
        <dbReference type="ARBA" id="ARBA00018848"/>
    </source>
</evidence>
<dbReference type="InterPro" id="IPR003008">
    <property type="entry name" value="Tubulin_FtsZ_GTPase"/>
</dbReference>
<dbReference type="PANTHER" id="PTHR11588">
    <property type="entry name" value="TUBULIN"/>
    <property type="match status" value="1"/>
</dbReference>
<dbReference type="GO" id="GO:0000278">
    <property type="term" value="P:mitotic cell cycle"/>
    <property type="evidence" value="ECO:0007669"/>
    <property type="project" value="UniProtKB-ARBA"/>
</dbReference>
<sequence>MPREIITLQAGQCGNQIGSEFWKQICAEHGISNDGTLEEFATEGGDRKDVFFYQADDEHYIPRALLLDLEPRVINNIKSSPFANLYNPENIYTSEDGGGAGNTWPNGYSQGEKVAEDIIDMVDREADNSDSLEGFMLLHSIAGGTGSGLGSFLLERLNDRYPKKLIQTYSVFPNSEEVSDTVVQPYNSMLALKRLIHNADSVVVLDNAALSRIATDRLHIAQPTFEQTNQLVSTVMSASTTTLRYPGYMNNDLVGIVASLIPTPRCHFLTTAYTPFSSEQVEKAKSIRKTTVLDVMRRLLQPKNRMVSTVPSKRSCYISVLDIIQGEADPTDVHKSLLRIRERRLASFIPWGPASIQVALSKKSPYVQTPHRVSGLMLANHTSIASLFKRTCDQYDKLRKRNAFLEQYRKFSMFQDDLGEFDDSRHVVQELIDEYEACETPDYTNWK</sequence>
<dbReference type="AlphaFoldDB" id="A0A1C7N6C4"/>
<feature type="domain" description="Tubulin/FtsZ 2-layer sandwich" evidence="11">
    <location>
        <begin position="249"/>
        <end position="393"/>
    </location>
</feature>
<keyword evidence="7 9" id="KW-0342">GTP-binding</keyword>
<evidence type="ECO:0000256" key="4">
    <source>
        <dbReference type="ARBA" id="ARBA00022490"/>
    </source>
</evidence>
<dbReference type="InterPro" id="IPR037103">
    <property type="entry name" value="Tubulin/FtsZ-like_C"/>
</dbReference>
<keyword evidence="6 9" id="KW-0547">Nucleotide-binding</keyword>
<dbReference type="Gene3D" id="1.10.287.600">
    <property type="entry name" value="Helix hairpin bin"/>
    <property type="match status" value="1"/>
</dbReference>
<dbReference type="SMART" id="SM00864">
    <property type="entry name" value="Tubulin"/>
    <property type="match status" value="1"/>
</dbReference>
<comment type="subcellular location">
    <subcellularLocation>
        <location evidence="1">Cytoplasm</location>
        <location evidence="1">Cytoskeleton</location>
        <location evidence="1">Microtubule organizing center</location>
        <location evidence="1">Spindle pole body</location>
    </subcellularLocation>
</comment>
<evidence type="ECO:0000256" key="5">
    <source>
        <dbReference type="ARBA" id="ARBA00022701"/>
    </source>
</evidence>
<reference evidence="12 13" key="1">
    <citation type="submission" date="2016-03" db="EMBL/GenBank/DDBJ databases">
        <title>Choanephora cucurbitarum.</title>
        <authorList>
            <person name="Min B."/>
            <person name="Park H."/>
            <person name="Park J.-H."/>
            <person name="Shin H.-D."/>
            <person name="Choi I.-G."/>
        </authorList>
    </citation>
    <scope>NUCLEOTIDE SEQUENCE [LARGE SCALE GENOMIC DNA]</scope>
    <source>
        <strain evidence="12 13">KUS-F28377</strain>
    </source>
</reference>
<dbReference type="InterPro" id="IPR017975">
    <property type="entry name" value="Tubulin_CS"/>
</dbReference>
<dbReference type="GO" id="GO:0000930">
    <property type="term" value="C:gamma-tubulin complex"/>
    <property type="evidence" value="ECO:0007669"/>
    <property type="project" value="InterPro"/>
</dbReference>
<dbReference type="FunFam" id="3.40.50.1440:FF:000012">
    <property type="entry name" value="Tubulin gamma chain"/>
    <property type="match status" value="1"/>
</dbReference>
<keyword evidence="8" id="KW-0206">Cytoskeleton</keyword>
<dbReference type="CDD" id="cd02188">
    <property type="entry name" value="gamma_tubulin"/>
    <property type="match status" value="1"/>
</dbReference>
<dbReference type="InterPro" id="IPR036525">
    <property type="entry name" value="Tubulin/FtsZ_GTPase_sf"/>
</dbReference>
<keyword evidence="13" id="KW-1185">Reference proteome</keyword>
<dbReference type="FunCoup" id="A0A1C7N6C4">
    <property type="interactions" value="344"/>
</dbReference>
<dbReference type="OrthoDB" id="10249382at2759"/>
<dbReference type="PRINTS" id="PR01164">
    <property type="entry name" value="GAMMATUBULIN"/>
</dbReference>
<dbReference type="SUPFAM" id="SSF52490">
    <property type="entry name" value="Tubulin nucleotide-binding domain-like"/>
    <property type="match status" value="1"/>
</dbReference>
<evidence type="ECO:0000313" key="13">
    <source>
        <dbReference type="Proteomes" id="UP000093000"/>
    </source>
</evidence>
<keyword evidence="4" id="KW-0963">Cytoplasm</keyword>
<evidence type="ECO:0000256" key="1">
    <source>
        <dbReference type="ARBA" id="ARBA00004317"/>
    </source>
</evidence>
<dbReference type="InterPro" id="IPR018316">
    <property type="entry name" value="Tubulin/FtsZ_2-layer-sand-dom"/>
</dbReference>
<dbReference type="Gene3D" id="3.30.1330.20">
    <property type="entry name" value="Tubulin/FtsZ, C-terminal domain"/>
    <property type="match status" value="1"/>
</dbReference>
<comment type="similarity">
    <text evidence="2 9">Belongs to the tubulin family.</text>
</comment>
<dbReference type="EMBL" id="LUGH01000485">
    <property type="protein sequence ID" value="OBZ84650.1"/>
    <property type="molecule type" value="Genomic_DNA"/>
</dbReference>
<evidence type="ECO:0000259" key="10">
    <source>
        <dbReference type="SMART" id="SM00864"/>
    </source>
</evidence>
<keyword evidence="5 9" id="KW-0493">Microtubule</keyword>
<dbReference type="InterPro" id="IPR008280">
    <property type="entry name" value="Tub_FtsZ_C"/>
</dbReference>
<feature type="domain" description="Tubulin/FtsZ GTPase" evidence="10">
    <location>
        <begin position="48"/>
        <end position="247"/>
    </location>
</feature>
<dbReference type="Pfam" id="PF00091">
    <property type="entry name" value="Tubulin"/>
    <property type="match status" value="1"/>
</dbReference>
<comment type="function">
    <text evidence="9">Tubulin is the major constituent of microtubules, protein filaments consisting of alpha- and beta-tubulin heterodimers. Gamma-tubulin is a key component of the gamma-tubulin ring complex (gTuRC) which mediates microtubule nucleation. The gTuRC regulates the minus-end nucleation of alpha-beta tubulin heterodimers that grow into microtubule protafilaments, a critical step in centrosome duplication and spindle formation.</text>
</comment>
<dbReference type="FunFam" id="3.30.1330.20:FF:000003">
    <property type="entry name" value="Tubulin gamma chain"/>
    <property type="match status" value="1"/>
</dbReference>
<dbReference type="InterPro" id="IPR023123">
    <property type="entry name" value="Tubulin_C"/>
</dbReference>